<evidence type="ECO:0000256" key="1">
    <source>
        <dbReference type="SAM" id="Phobius"/>
    </source>
</evidence>
<evidence type="ECO:0000313" key="3">
    <source>
        <dbReference type="Proteomes" id="UP000286134"/>
    </source>
</evidence>
<name>A0A420HK46_9PEZI</name>
<feature type="transmembrane region" description="Helical" evidence="1">
    <location>
        <begin position="31"/>
        <end position="56"/>
    </location>
</feature>
<organism evidence="2 3">
    <name type="scientific">Erysiphe neolycopersici</name>
    <dbReference type="NCBI Taxonomy" id="212602"/>
    <lineage>
        <taxon>Eukaryota</taxon>
        <taxon>Fungi</taxon>
        <taxon>Dikarya</taxon>
        <taxon>Ascomycota</taxon>
        <taxon>Pezizomycotina</taxon>
        <taxon>Leotiomycetes</taxon>
        <taxon>Erysiphales</taxon>
        <taxon>Erysiphaceae</taxon>
        <taxon>Erysiphe</taxon>
    </lineage>
</organism>
<comment type="caution">
    <text evidence="2">The sequence shown here is derived from an EMBL/GenBank/DDBJ whole genome shotgun (WGS) entry which is preliminary data.</text>
</comment>
<keyword evidence="1" id="KW-1133">Transmembrane helix</keyword>
<protein>
    <submittedName>
        <fullName evidence="2">Uncharacterized protein</fullName>
    </submittedName>
</protein>
<keyword evidence="3" id="KW-1185">Reference proteome</keyword>
<evidence type="ECO:0000313" key="2">
    <source>
        <dbReference type="EMBL" id="RKF57769.1"/>
    </source>
</evidence>
<dbReference type="EMBL" id="MCFK01007210">
    <property type="protein sequence ID" value="RKF57769.1"/>
    <property type="molecule type" value="Genomic_DNA"/>
</dbReference>
<dbReference type="AlphaFoldDB" id="A0A420HK46"/>
<reference evidence="2 3" key="1">
    <citation type="journal article" date="2018" name="BMC Genomics">
        <title>Comparative genome analyses reveal sequence features reflecting distinct modes of host-adaptation between dicot and monocot powdery mildew.</title>
        <authorList>
            <person name="Wu Y."/>
            <person name="Ma X."/>
            <person name="Pan Z."/>
            <person name="Kale S.D."/>
            <person name="Song Y."/>
            <person name="King H."/>
            <person name="Zhang Q."/>
            <person name="Presley C."/>
            <person name="Deng X."/>
            <person name="Wei C.I."/>
            <person name="Xiao S."/>
        </authorList>
    </citation>
    <scope>NUCLEOTIDE SEQUENCE [LARGE SCALE GENOMIC DNA]</scope>
    <source>
        <strain evidence="2">UMSG2</strain>
    </source>
</reference>
<proteinExistence type="predicted"/>
<keyword evidence="1" id="KW-0812">Transmembrane</keyword>
<gene>
    <name evidence="2" type="ORF">OnM2_072051</name>
</gene>
<accession>A0A420HK46</accession>
<dbReference type="Proteomes" id="UP000286134">
    <property type="component" value="Unassembled WGS sequence"/>
</dbReference>
<keyword evidence="1" id="KW-0472">Membrane</keyword>
<sequence length="178" mass="19705">MEQIPRILASHYVSHPPKKGFPDGQKHHKQIIIICVLIILSLFATLNVVALGVYLYRRIKKRAAPQSRDVEDASLAHMTGETGGTITNDNQIRELQEIAPERRPDVEGEAPPPYTPLKIGMPPANSGYGQSLLSMLPRETMLPCKSQNSGVFRAGKTVAKLVTTTFHPVRGNLIYLTR</sequence>